<evidence type="ECO:0000313" key="2">
    <source>
        <dbReference type="Proteomes" id="UP001177021"/>
    </source>
</evidence>
<comment type="caution">
    <text evidence="1">The sequence shown here is derived from an EMBL/GenBank/DDBJ whole genome shotgun (WGS) entry which is preliminary data.</text>
</comment>
<sequence length="612" mass="68975">MTTTKSSFPPNQVKGQLTQQPKFTRQRSSWYPTDQDGEFFHSNSYHAVSSQLASPLRSRSGHWSLAVSPQPLPFPEWYRRPDHHAALLFSGKTVDHDAVKSLRSSHDNDFEGICNTKWQFATKSAPTSIFSSPVTSPHRLSRVGVDLFDHSINSSQDFNDTMTMRMPAKTARSPESRLSCLLVVAWGTGPDYRHTIQDFNDVSRIPAKTTRSPELSSCRSLGNRSPDYRHTIQDCNDILRLPTKTARSPDLSPRHSSGNDSPNYRHTIQGGSHSHHSKYFTRVWLENNHVNGYPLPLPPRASPPPQQSAAQHQTNVTLHHSMKGQWQKGKLIGRESLGSVYMATNIETGTSCAMKEVDLLPDDPKFADCIKQLHQEIRILGQLHHPNIVQYYGSDIVGDRVRIYMEYVQLGSLNKFMHEHPGAMTESVVRNFTRHILSGLAYLHSTKTIHRDIKCANLLVDASGIVKLASFRMSKILTKKSSELLLNRSPYWMAPELMMVSMKKAANPNVAMAVDIWSLGCTVIEMLTGKPPWSEFSGHQAMFQALHRSPDIPKTLSAEGHVFLEQCFRRNPVERPSAAELLTHAFVQKETLDPKRNHVNIFQEAAQKITVV</sequence>
<gene>
    <name evidence="1" type="ORF">MILVUS5_LOCUS10784</name>
</gene>
<dbReference type="EMBL" id="CASHSV030000024">
    <property type="protein sequence ID" value="CAJ2641049.1"/>
    <property type="molecule type" value="Genomic_DNA"/>
</dbReference>
<organism evidence="1 2">
    <name type="scientific">Trifolium pratense</name>
    <name type="common">Red clover</name>
    <dbReference type="NCBI Taxonomy" id="57577"/>
    <lineage>
        <taxon>Eukaryota</taxon>
        <taxon>Viridiplantae</taxon>
        <taxon>Streptophyta</taxon>
        <taxon>Embryophyta</taxon>
        <taxon>Tracheophyta</taxon>
        <taxon>Spermatophyta</taxon>
        <taxon>Magnoliopsida</taxon>
        <taxon>eudicotyledons</taxon>
        <taxon>Gunneridae</taxon>
        <taxon>Pentapetalae</taxon>
        <taxon>rosids</taxon>
        <taxon>fabids</taxon>
        <taxon>Fabales</taxon>
        <taxon>Fabaceae</taxon>
        <taxon>Papilionoideae</taxon>
        <taxon>50 kb inversion clade</taxon>
        <taxon>NPAAA clade</taxon>
        <taxon>Hologalegina</taxon>
        <taxon>IRL clade</taxon>
        <taxon>Trifolieae</taxon>
        <taxon>Trifolium</taxon>
    </lineage>
</organism>
<evidence type="ECO:0000313" key="1">
    <source>
        <dbReference type="EMBL" id="CAJ2641049.1"/>
    </source>
</evidence>
<proteinExistence type="predicted"/>
<protein>
    <submittedName>
        <fullName evidence="1">Uncharacterized protein</fullName>
    </submittedName>
</protein>
<accession>A0ACB0JAX1</accession>
<reference evidence="1" key="1">
    <citation type="submission" date="2023-10" db="EMBL/GenBank/DDBJ databases">
        <authorList>
            <person name="Rodriguez Cubillos JULIANA M."/>
            <person name="De Vega J."/>
        </authorList>
    </citation>
    <scope>NUCLEOTIDE SEQUENCE</scope>
</reference>
<dbReference type="Proteomes" id="UP001177021">
    <property type="component" value="Unassembled WGS sequence"/>
</dbReference>
<name>A0ACB0JAX1_TRIPR</name>
<keyword evidence="2" id="KW-1185">Reference proteome</keyword>